<evidence type="ECO:0000313" key="5">
    <source>
        <dbReference type="Proteomes" id="UP000001941"/>
    </source>
</evidence>
<dbReference type="SUPFAM" id="SSF54928">
    <property type="entry name" value="RNA-binding domain, RBD"/>
    <property type="match status" value="1"/>
</dbReference>
<dbReference type="STRING" id="323259.Mhun_1566"/>
<dbReference type="InParanoid" id="Q2FL21"/>
<dbReference type="Gene3D" id="3.30.70.330">
    <property type="match status" value="1"/>
</dbReference>
<evidence type="ECO:0000313" key="4">
    <source>
        <dbReference type="EMBL" id="ABD41297.1"/>
    </source>
</evidence>
<dbReference type="PANTHER" id="PTHR48025:SF1">
    <property type="entry name" value="RRM DOMAIN-CONTAINING PROTEIN"/>
    <property type="match status" value="1"/>
</dbReference>
<dbReference type="GeneID" id="32154807"/>
<evidence type="ECO:0000259" key="3">
    <source>
        <dbReference type="PROSITE" id="PS50102"/>
    </source>
</evidence>
<gene>
    <name evidence="4" type="ordered locus">Mhun_1566</name>
</gene>
<dbReference type="KEGG" id="mhu:Mhun_1566"/>
<dbReference type="PANTHER" id="PTHR48025">
    <property type="entry name" value="OS02G0815200 PROTEIN"/>
    <property type="match status" value="1"/>
</dbReference>
<dbReference type="SMART" id="SM00360">
    <property type="entry name" value="RRM"/>
    <property type="match status" value="1"/>
</dbReference>
<proteinExistence type="predicted"/>
<dbReference type="CDD" id="cd00590">
    <property type="entry name" value="RRM_SF"/>
    <property type="match status" value="1"/>
</dbReference>
<dbReference type="EMBL" id="CP000254">
    <property type="protein sequence ID" value="ABD41297.1"/>
    <property type="molecule type" value="Genomic_DNA"/>
</dbReference>
<dbReference type="InterPro" id="IPR050502">
    <property type="entry name" value="Euk_RNA-bind_prot"/>
</dbReference>
<feature type="domain" description="RRM" evidence="3">
    <location>
        <begin position="4"/>
        <end position="76"/>
    </location>
</feature>
<dbReference type="RefSeq" id="WP_011448562.1">
    <property type="nucleotide sequence ID" value="NC_007796.1"/>
</dbReference>
<protein>
    <submittedName>
        <fullName evidence="4">RNA-binding region RNP-1 (RNA recognition motif)</fullName>
    </submittedName>
</protein>
<dbReference type="HOGENOM" id="CLU_012062_28_1_2"/>
<name>Q2FL21_METHJ</name>
<reference evidence="5" key="1">
    <citation type="journal article" date="2016" name="Stand. Genomic Sci.">
        <title>Complete genome sequence of Methanospirillum hungatei type strain JF1.</title>
        <authorList>
            <person name="Gunsalus R.P."/>
            <person name="Cook L.E."/>
            <person name="Crable B."/>
            <person name="Rohlin L."/>
            <person name="McDonald E."/>
            <person name="Mouttaki H."/>
            <person name="Sieber J.R."/>
            <person name="Poweleit N."/>
            <person name="Zhou H."/>
            <person name="Lapidus A.L."/>
            <person name="Daligault H.E."/>
            <person name="Land M."/>
            <person name="Gilna P."/>
            <person name="Ivanova N."/>
            <person name="Kyrpides N."/>
            <person name="Culley D.E."/>
            <person name="McInerney M.J."/>
        </authorList>
    </citation>
    <scope>NUCLEOTIDE SEQUENCE [LARGE SCALE GENOMIC DNA]</scope>
    <source>
        <strain evidence="5">ATCC 27890 / DSM 864 / NBRC 100397 / JF-1</strain>
    </source>
</reference>
<dbReference type="InterPro" id="IPR035979">
    <property type="entry name" value="RBD_domain_sf"/>
</dbReference>
<dbReference type="EnsemblBacteria" id="ABD41297">
    <property type="protein sequence ID" value="ABD41297"/>
    <property type="gene ID" value="Mhun_1566"/>
</dbReference>
<keyword evidence="5" id="KW-1185">Reference proteome</keyword>
<dbReference type="OrthoDB" id="378957at2157"/>
<dbReference type="Proteomes" id="UP000001941">
    <property type="component" value="Chromosome"/>
</dbReference>
<dbReference type="PROSITE" id="PS50102">
    <property type="entry name" value="RRM"/>
    <property type="match status" value="1"/>
</dbReference>
<dbReference type="InterPro" id="IPR012677">
    <property type="entry name" value="Nucleotide-bd_a/b_plait_sf"/>
</dbReference>
<organism evidence="4 5">
    <name type="scientific">Methanospirillum hungatei JF-1 (strain ATCC 27890 / DSM 864 / NBRC 100397 / JF-1)</name>
    <dbReference type="NCBI Taxonomy" id="323259"/>
    <lineage>
        <taxon>Archaea</taxon>
        <taxon>Methanobacteriati</taxon>
        <taxon>Methanobacteriota</taxon>
        <taxon>Stenosarchaea group</taxon>
        <taxon>Methanomicrobia</taxon>
        <taxon>Methanomicrobiales</taxon>
        <taxon>Methanospirillaceae</taxon>
        <taxon>Methanospirillum</taxon>
    </lineage>
</organism>
<sequence>MNPRRLFVGNLTYSVDEKQLWGLFSRYGEVVGVRVIEGKGYGFVEMESYEDARAARNALNETEFQGRNLLIDDVRPPKPKTGFQQRPGGKFQGRRSPSTGPAGKQGKKGPVQQRGGAPPGRGGAGSGRLRQRETEYTERVLTSVTRPPRDDKKTAIRKKPKTSSSADEKSSPKKKTRFWPGGRR</sequence>
<feature type="compositionally biased region" description="Gly residues" evidence="2">
    <location>
        <begin position="117"/>
        <end position="126"/>
    </location>
</feature>
<evidence type="ECO:0000256" key="2">
    <source>
        <dbReference type="SAM" id="MobiDB-lite"/>
    </source>
</evidence>
<dbReference type="AlphaFoldDB" id="Q2FL21"/>
<dbReference type="Pfam" id="PF00076">
    <property type="entry name" value="RRM_1"/>
    <property type="match status" value="1"/>
</dbReference>
<evidence type="ECO:0000256" key="1">
    <source>
        <dbReference type="ARBA" id="ARBA00022884"/>
    </source>
</evidence>
<accession>Q2FL21</accession>
<feature type="region of interest" description="Disordered" evidence="2">
    <location>
        <begin position="70"/>
        <end position="184"/>
    </location>
</feature>
<dbReference type="eggNOG" id="arCOG06896">
    <property type="taxonomic scope" value="Archaea"/>
</dbReference>
<feature type="compositionally biased region" description="Basic residues" evidence="2">
    <location>
        <begin position="172"/>
        <end position="184"/>
    </location>
</feature>
<dbReference type="GO" id="GO:0003729">
    <property type="term" value="F:mRNA binding"/>
    <property type="evidence" value="ECO:0007669"/>
    <property type="project" value="TreeGrafter"/>
</dbReference>
<dbReference type="InterPro" id="IPR000504">
    <property type="entry name" value="RRM_dom"/>
</dbReference>
<keyword evidence="1" id="KW-0694">RNA-binding</keyword>